<reference evidence="3" key="3">
    <citation type="submission" date="2016-06" db="UniProtKB">
        <authorList>
            <consortium name="WormBaseParasite"/>
        </authorList>
    </citation>
    <scope>IDENTIFICATION</scope>
</reference>
<dbReference type="Proteomes" id="UP000050741">
    <property type="component" value="Unassembled WGS sequence"/>
</dbReference>
<protein>
    <submittedName>
        <fullName evidence="3">Pribosyltran domain-containing protein</fullName>
    </submittedName>
</protein>
<feature type="domain" description="Phosphoribosyltransferase" evidence="1">
    <location>
        <begin position="92"/>
        <end position="261"/>
    </location>
</feature>
<dbReference type="Pfam" id="PF00156">
    <property type="entry name" value="Pribosyltran"/>
    <property type="match status" value="1"/>
</dbReference>
<accession>A0A183BV02</accession>
<evidence type="ECO:0000313" key="3">
    <source>
        <dbReference type="WBParaSite" id="GPLIN_000443800"/>
    </source>
</evidence>
<dbReference type="WBParaSite" id="GPLIN_000443800">
    <property type="protein sequence ID" value="GPLIN_000443800"/>
    <property type="gene ID" value="GPLIN_000443800"/>
</dbReference>
<keyword evidence="2" id="KW-1185">Reference proteome</keyword>
<dbReference type="CDD" id="cd06223">
    <property type="entry name" value="PRTases_typeI"/>
    <property type="match status" value="1"/>
</dbReference>
<name>A0A183BV02_GLOPA</name>
<evidence type="ECO:0000259" key="1">
    <source>
        <dbReference type="Pfam" id="PF00156"/>
    </source>
</evidence>
<organism evidence="2 3">
    <name type="scientific">Globodera pallida</name>
    <name type="common">Potato cyst nematode worm</name>
    <name type="synonym">Heterodera pallida</name>
    <dbReference type="NCBI Taxonomy" id="36090"/>
    <lineage>
        <taxon>Eukaryota</taxon>
        <taxon>Metazoa</taxon>
        <taxon>Ecdysozoa</taxon>
        <taxon>Nematoda</taxon>
        <taxon>Chromadorea</taxon>
        <taxon>Rhabditida</taxon>
        <taxon>Tylenchina</taxon>
        <taxon>Tylenchomorpha</taxon>
        <taxon>Tylenchoidea</taxon>
        <taxon>Heteroderidae</taxon>
        <taxon>Heteroderinae</taxon>
        <taxon>Globodera</taxon>
    </lineage>
</organism>
<dbReference type="SUPFAM" id="SSF53271">
    <property type="entry name" value="PRTase-like"/>
    <property type="match status" value="1"/>
</dbReference>
<dbReference type="InterPro" id="IPR029057">
    <property type="entry name" value="PRTase-like"/>
</dbReference>
<dbReference type="Gene3D" id="3.40.50.2020">
    <property type="match status" value="1"/>
</dbReference>
<reference evidence="2" key="2">
    <citation type="submission" date="2014-05" db="EMBL/GenBank/DDBJ databases">
        <title>The genome and life-stage specific transcriptomes of Globodera pallida elucidate key aspects of plant parasitism by a cyst nematode.</title>
        <authorList>
            <person name="Cotton J.A."/>
            <person name="Lilley C.J."/>
            <person name="Jones L.M."/>
            <person name="Kikuchi T."/>
            <person name="Reid A.J."/>
            <person name="Thorpe P."/>
            <person name="Tsai I.J."/>
            <person name="Beasley H."/>
            <person name="Blok V."/>
            <person name="Cock P.J.A."/>
            <person name="Van den Akker S.E."/>
            <person name="Holroyd N."/>
            <person name="Hunt M."/>
            <person name="Mantelin S."/>
            <person name="Naghra H."/>
            <person name="Pain A."/>
            <person name="Palomares-Rius J.E."/>
            <person name="Zarowiecki M."/>
            <person name="Berriman M."/>
            <person name="Jones J.T."/>
            <person name="Urwin P.E."/>
        </authorList>
    </citation>
    <scope>NUCLEOTIDE SEQUENCE [LARGE SCALE GENOMIC DNA]</scope>
    <source>
        <strain evidence="2">Lindley</strain>
    </source>
</reference>
<proteinExistence type="predicted"/>
<dbReference type="AlphaFoldDB" id="A0A183BV02"/>
<dbReference type="Gene3D" id="3.30.1310.20">
    <property type="entry name" value="PRTase-like"/>
    <property type="match status" value="1"/>
</dbReference>
<evidence type="ECO:0000313" key="2">
    <source>
        <dbReference type="Proteomes" id="UP000050741"/>
    </source>
</evidence>
<dbReference type="InterPro" id="IPR000836">
    <property type="entry name" value="PRTase_dom"/>
</dbReference>
<sequence length="303" mass="34027">MKEVFKKIEDEQEYINLMRNATLNSLDKHYPRVACGGGLEEFDSLLGECLQKDPEKRVSLNELSKRLEQIKQKLPNDKAVFKDRQDAGQKLAKVLSYLDQLKKDELVVLALPRGGVPVAYEIAKSLKAPLDLLFAKKIGFPGNEEIGIGAVAEGNPPHLVTNAKAMEILKLSSTDQYIHEQMEVKLREIERQRKKLANRPPIPLEGRAVIVVDDGMATGVTALAALQKLREANVAVVILASPVCSLDTINHLQDYGYELVCLETPRYFTTVSQYYERFDQISDEEVIRFLDNANVWMGKSGDE</sequence>
<reference evidence="2" key="1">
    <citation type="submission" date="2013-12" db="EMBL/GenBank/DDBJ databases">
        <authorList>
            <person name="Aslett M."/>
        </authorList>
    </citation>
    <scope>NUCLEOTIDE SEQUENCE [LARGE SCALE GENOMIC DNA]</scope>
    <source>
        <strain evidence="2">Lindley</strain>
    </source>
</reference>